<feature type="coiled-coil region" evidence="1">
    <location>
        <begin position="40"/>
        <end position="97"/>
    </location>
</feature>
<comment type="caution">
    <text evidence="2">The sequence shown here is derived from an EMBL/GenBank/DDBJ whole genome shotgun (WGS) entry which is preliminary data.</text>
</comment>
<dbReference type="InterPro" id="IPR045510">
    <property type="entry name" value="DUF6481"/>
</dbReference>
<reference evidence="2" key="1">
    <citation type="submission" date="2022-07" db="EMBL/GenBank/DDBJ databases">
        <title>Ectorhizobium quercum gen.nov., sp. nov.</title>
        <authorList>
            <person name="Ma T."/>
            <person name="Li Y."/>
        </authorList>
    </citation>
    <scope>NUCLEOTIDE SEQUENCE</scope>
    <source>
        <strain evidence="2">BDR2-2</strain>
    </source>
</reference>
<proteinExistence type="predicted"/>
<keyword evidence="3" id="KW-1185">Reference proteome</keyword>
<dbReference type="Proteomes" id="UP001208771">
    <property type="component" value="Unassembled WGS sequence"/>
</dbReference>
<gene>
    <name evidence="2" type="ORF">NOF55_09815</name>
</gene>
<dbReference type="AlphaFoldDB" id="A0AAE3SV65"/>
<name>A0AAE3SV65_9HYPH</name>
<organism evidence="2 3">
    <name type="scientific">Ectorhizobium quercum</name>
    <dbReference type="NCBI Taxonomy" id="2965071"/>
    <lineage>
        <taxon>Bacteria</taxon>
        <taxon>Pseudomonadati</taxon>
        <taxon>Pseudomonadota</taxon>
        <taxon>Alphaproteobacteria</taxon>
        <taxon>Hyphomicrobiales</taxon>
        <taxon>Rhizobiaceae</taxon>
        <taxon>Ectorhizobium</taxon>
    </lineage>
</organism>
<evidence type="ECO:0000313" key="3">
    <source>
        <dbReference type="Proteomes" id="UP001208771"/>
    </source>
</evidence>
<keyword evidence="1" id="KW-0175">Coiled coil</keyword>
<dbReference type="Pfam" id="PF20089">
    <property type="entry name" value="DUF6481"/>
    <property type="match status" value="1"/>
</dbReference>
<protein>
    <submittedName>
        <fullName evidence="2">DUF6481 family protein</fullName>
    </submittedName>
</protein>
<accession>A0AAE3SV65</accession>
<evidence type="ECO:0000256" key="1">
    <source>
        <dbReference type="SAM" id="Coils"/>
    </source>
</evidence>
<dbReference type="RefSeq" id="WP_306411192.1">
    <property type="nucleotide sequence ID" value="NZ_JANFPI010000003.1"/>
</dbReference>
<evidence type="ECO:0000313" key="2">
    <source>
        <dbReference type="EMBL" id="MCX8997403.1"/>
    </source>
</evidence>
<dbReference type="EMBL" id="JANFPI010000003">
    <property type="protein sequence ID" value="MCX8997403.1"/>
    <property type="molecule type" value="Genomic_DNA"/>
</dbReference>
<sequence length="126" mass="14111">MKNARNNELFDRRAASGEAKAALLNAYRAAQTADEPARLARQAERVAVAAAREERRLERERVKRETAERLAAEAAERQAAVAAAARAETEAREAAEKNRIARVVEDEAARKAERDRRYANRKARQA</sequence>